<organism evidence="1">
    <name type="scientific">viral metagenome</name>
    <dbReference type="NCBI Taxonomy" id="1070528"/>
    <lineage>
        <taxon>unclassified sequences</taxon>
        <taxon>metagenomes</taxon>
        <taxon>organismal metagenomes</taxon>
    </lineage>
</organism>
<dbReference type="InterPro" id="IPR036412">
    <property type="entry name" value="HAD-like_sf"/>
</dbReference>
<dbReference type="SUPFAM" id="SSF56784">
    <property type="entry name" value="HAD-like"/>
    <property type="match status" value="1"/>
</dbReference>
<dbReference type="AlphaFoldDB" id="A0A6C0EDC5"/>
<dbReference type="InterPro" id="IPR023214">
    <property type="entry name" value="HAD_sf"/>
</dbReference>
<name>A0A6C0EDC5_9ZZZZ</name>
<dbReference type="EMBL" id="MN739791">
    <property type="protein sequence ID" value="QHT26470.1"/>
    <property type="molecule type" value="Genomic_DNA"/>
</dbReference>
<reference evidence="1" key="1">
    <citation type="journal article" date="2020" name="Nature">
        <title>Giant virus diversity and host interactions through global metagenomics.</title>
        <authorList>
            <person name="Schulz F."/>
            <person name="Roux S."/>
            <person name="Paez-Espino D."/>
            <person name="Jungbluth S."/>
            <person name="Walsh D.A."/>
            <person name="Denef V.J."/>
            <person name="McMahon K.D."/>
            <person name="Konstantinidis K.T."/>
            <person name="Eloe-Fadrosh E.A."/>
            <person name="Kyrpides N.C."/>
            <person name="Woyke T."/>
        </authorList>
    </citation>
    <scope>NUCLEOTIDE SEQUENCE</scope>
    <source>
        <strain evidence="1">GVMAG-M-3300023179-27</strain>
    </source>
</reference>
<evidence type="ECO:0000313" key="1">
    <source>
        <dbReference type="EMBL" id="QHT26470.1"/>
    </source>
</evidence>
<accession>A0A6C0EDC5</accession>
<proteinExistence type="predicted"/>
<sequence>MAASVPAVAHNTKCVVLDFDQTIATYAVSTVTRERRCHLGVICELLQTLKNKGVKLYVVTEGVQSQLERYLRTLSFKDGTIRDLFDGIVSAVKETKSSRHLEISKVDMLNKIMAEVGTTQSNMFFIVDCDDQCWQAIDAGYLFTFAVTSSDLSRTITVLVNIVYDKLRTIGFDETVRVKTGTTRLCECELFSLYNERYIPLKMHLWLQDKETPRTLYAKKVGKDYVIGNLCYFKYPYPRYGYTQKFRMHETWTRSKVVVYGGKEHVYVMDNDVEVELFDFCPLYPPEGSYVTFKKSVEGHVCVRLDGKLITIRHPSYADSIFCVFAESLFD</sequence>
<dbReference type="Gene3D" id="3.40.50.1000">
    <property type="entry name" value="HAD superfamily/HAD-like"/>
    <property type="match status" value="1"/>
</dbReference>
<protein>
    <submittedName>
        <fullName evidence="1">Uncharacterized protein</fullName>
    </submittedName>
</protein>